<comment type="subcellular location">
    <subcellularLocation>
        <location evidence="1">Membrane</location>
        <topology evidence="1">Single-pass type I membrane protein</topology>
    </subcellularLocation>
</comment>
<accession>A0A167V4M1</accession>
<evidence type="ECO:0000256" key="2">
    <source>
        <dbReference type="ARBA" id="ARBA00022692"/>
    </source>
</evidence>
<feature type="signal peptide" evidence="7">
    <location>
        <begin position="1"/>
        <end position="22"/>
    </location>
</feature>
<keyword evidence="4 6" id="KW-1133">Transmembrane helix</keyword>
<keyword evidence="2 6" id="KW-0812">Transmembrane</keyword>
<gene>
    <name evidence="9" type="ORF">AAP_05983</name>
</gene>
<dbReference type="FunFam" id="2.60.120.200:FF:000095">
    <property type="entry name" value="Lectin family integral membrane protein"/>
    <property type="match status" value="1"/>
</dbReference>
<evidence type="ECO:0000259" key="8">
    <source>
        <dbReference type="PROSITE" id="PS51328"/>
    </source>
</evidence>
<dbReference type="GO" id="GO:0005537">
    <property type="term" value="F:D-mannose binding"/>
    <property type="evidence" value="ECO:0007669"/>
    <property type="project" value="TreeGrafter"/>
</dbReference>
<dbReference type="GO" id="GO:0000139">
    <property type="term" value="C:Golgi membrane"/>
    <property type="evidence" value="ECO:0007669"/>
    <property type="project" value="TreeGrafter"/>
</dbReference>
<dbReference type="PANTHER" id="PTHR12223:SF45">
    <property type="entry name" value="RE50040P"/>
    <property type="match status" value="1"/>
</dbReference>
<dbReference type="InterPro" id="IPR005052">
    <property type="entry name" value="Lectin_leg"/>
</dbReference>
<dbReference type="VEuPathDB" id="FungiDB:AAP_05983"/>
<dbReference type="SUPFAM" id="SSF49899">
    <property type="entry name" value="Concanavalin A-like lectins/glucanases"/>
    <property type="match status" value="1"/>
</dbReference>
<dbReference type="Pfam" id="PF03388">
    <property type="entry name" value="Lectin_leg-like"/>
    <property type="match status" value="1"/>
</dbReference>
<keyword evidence="5 6" id="KW-0472">Membrane</keyword>
<reference evidence="9 10" key="1">
    <citation type="journal article" date="2016" name="Genome Biol. Evol.">
        <title>Divergent and convergent evolution of fungal pathogenicity.</title>
        <authorList>
            <person name="Shang Y."/>
            <person name="Xiao G."/>
            <person name="Zheng P."/>
            <person name="Cen K."/>
            <person name="Zhan S."/>
            <person name="Wang C."/>
        </authorList>
    </citation>
    <scope>NUCLEOTIDE SEQUENCE [LARGE SCALE GENOMIC DNA]</scope>
    <source>
        <strain evidence="9 10">ARSEF 7405</strain>
    </source>
</reference>
<evidence type="ECO:0000313" key="9">
    <source>
        <dbReference type="EMBL" id="KZZ87037.1"/>
    </source>
</evidence>
<dbReference type="AlphaFoldDB" id="A0A167V4M1"/>
<dbReference type="PANTHER" id="PTHR12223">
    <property type="entry name" value="VESICULAR MANNOSE-BINDING LECTIN"/>
    <property type="match status" value="1"/>
</dbReference>
<evidence type="ECO:0000256" key="5">
    <source>
        <dbReference type="ARBA" id="ARBA00023136"/>
    </source>
</evidence>
<evidence type="ECO:0000256" key="4">
    <source>
        <dbReference type="ARBA" id="ARBA00022989"/>
    </source>
</evidence>
<dbReference type="GO" id="GO:0005793">
    <property type="term" value="C:endoplasmic reticulum-Golgi intermediate compartment"/>
    <property type="evidence" value="ECO:0007669"/>
    <property type="project" value="TreeGrafter"/>
</dbReference>
<comment type="caution">
    <text evidence="9">The sequence shown here is derived from an EMBL/GenBank/DDBJ whole genome shotgun (WGS) entry which is preliminary data.</text>
</comment>
<evidence type="ECO:0000256" key="7">
    <source>
        <dbReference type="SAM" id="SignalP"/>
    </source>
</evidence>
<evidence type="ECO:0000256" key="3">
    <source>
        <dbReference type="ARBA" id="ARBA00022729"/>
    </source>
</evidence>
<protein>
    <submittedName>
        <fullName evidence="9">Vesicular integral-membrane protein VIP36</fullName>
    </submittedName>
</protein>
<dbReference type="Gene3D" id="2.60.120.200">
    <property type="match status" value="1"/>
</dbReference>
<dbReference type="GO" id="GO:0006888">
    <property type="term" value="P:endoplasmic reticulum to Golgi vesicle-mediated transport"/>
    <property type="evidence" value="ECO:0007669"/>
    <property type="project" value="TreeGrafter"/>
</dbReference>
<evidence type="ECO:0000313" key="10">
    <source>
        <dbReference type="Proteomes" id="UP000242877"/>
    </source>
</evidence>
<dbReference type="InterPro" id="IPR013320">
    <property type="entry name" value="ConA-like_dom_sf"/>
</dbReference>
<feature type="transmembrane region" description="Helical" evidence="6">
    <location>
        <begin position="305"/>
        <end position="329"/>
    </location>
</feature>
<dbReference type="GO" id="GO:0005789">
    <property type="term" value="C:endoplasmic reticulum membrane"/>
    <property type="evidence" value="ECO:0007669"/>
    <property type="project" value="TreeGrafter"/>
</dbReference>
<organism evidence="9 10">
    <name type="scientific">Ascosphaera apis ARSEF 7405</name>
    <dbReference type="NCBI Taxonomy" id="392613"/>
    <lineage>
        <taxon>Eukaryota</taxon>
        <taxon>Fungi</taxon>
        <taxon>Dikarya</taxon>
        <taxon>Ascomycota</taxon>
        <taxon>Pezizomycotina</taxon>
        <taxon>Eurotiomycetes</taxon>
        <taxon>Eurotiomycetidae</taxon>
        <taxon>Onygenales</taxon>
        <taxon>Ascosphaeraceae</taxon>
        <taxon>Ascosphaera</taxon>
    </lineage>
</organism>
<dbReference type="InterPro" id="IPR051136">
    <property type="entry name" value="Intracellular_Lectin-GPT"/>
</dbReference>
<dbReference type="GO" id="GO:0030134">
    <property type="term" value="C:COPII-coated ER to Golgi transport vesicle"/>
    <property type="evidence" value="ECO:0007669"/>
    <property type="project" value="TreeGrafter"/>
</dbReference>
<dbReference type="CDD" id="cd07308">
    <property type="entry name" value="lectin_leg-like"/>
    <property type="match status" value="1"/>
</dbReference>
<keyword evidence="10" id="KW-1185">Reference proteome</keyword>
<feature type="domain" description="L-type lectin-like" evidence="8">
    <location>
        <begin position="36"/>
        <end position="264"/>
    </location>
</feature>
<dbReference type="EMBL" id="AZGZ01000040">
    <property type="protein sequence ID" value="KZZ87037.1"/>
    <property type="molecule type" value="Genomic_DNA"/>
</dbReference>
<evidence type="ECO:0000256" key="1">
    <source>
        <dbReference type="ARBA" id="ARBA00004479"/>
    </source>
</evidence>
<dbReference type="OrthoDB" id="270293at2759"/>
<proteinExistence type="predicted"/>
<feature type="chain" id="PRO_5007893299" evidence="7">
    <location>
        <begin position="23"/>
        <end position="339"/>
    </location>
</feature>
<keyword evidence="3 7" id="KW-0732">Signal</keyword>
<dbReference type="Proteomes" id="UP000242877">
    <property type="component" value="Unassembled WGS sequence"/>
</dbReference>
<evidence type="ECO:0000256" key="6">
    <source>
        <dbReference type="SAM" id="Phobius"/>
    </source>
</evidence>
<dbReference type="PROSITE" id="PS51328">
    <property type="entry name" value="L_LECTIN_LIKE"/>
    <property type="match status" value="1"/>
</dbReference>
<sequence length="339" mass="38198">MLSRIITYALWLCALSVNLVRAQEENNFDDDPSFKKIFSRAYTLTPPFLDSEMGNRWFDFGGDTVVRTDRYIRLTADRPSQKGWLFSRVPLAATNFQIEFEFQIHGNGHLHGDGLAMWLTKDRATVGPVFGAQDMFEGLGIFIDTYKNGRPSTTFPYVMAMIGDGKTPYDQDKDGKANEIGGCPARGIRGTSTPVKGRLTYFQDKYLALDLLYKPDGSWSRCFRVDHEESRPIRIPSVAYLGFTAETGELSDNHDILNVQTYSIYQAPPSDYNPAGAAADRKNARQFKKPNRVETNARSNNGGSWWWTLFKFFLIGAIVAGGYAAFTALRTARLGNDRW</sequence>
<name>A0A167V4M1_9EURO</name>